<sequence>MERDHGFLGFQNDIFYRDEVTLHHNFLNVTGYNSKFNFLGLLLKWKQLVPLRVRIFLLQHGVTLNAMGERGLNHTLFRACKLKRCKRKSGVFYRLQNGCGCTRDSDSDRKDSIFIRIHELCTSVNTNHSSLLLGNRELSLIIAAGKLHCKINKVEGVLETNRPDAKNALYDILCF</sequence>
<gene>
    <name evidence="1" type="ORF">LSALG_LOCUS32637</name>
</gene>
<evidence type="ECO:0000313" key="2">
    <source>
        <dbReference type="Proteomes" id="UP001177003"/>
    </source>
</evidence>
<dbReference type="Proteomes" id="UP001177003">
    <property type="component" value="Chromosome 7"/>
</dbReference>
<reference evidence="1" key="1">
    <citation type="submission" date="2023-04" db="EMBL/GenBank/DDBJ databases">
        <authorList>
            <person name="Vijverberg K."/>
            <person name="Xiong W."/>
            <person name="Schranz E."/>
        </authorList>
    </citation>
    <scope>NUCLEOTIDE SEQUENCE</scope>
</reference>
<name>A0AA35ZL22_LACSI</name>
<dbReference type="EMBL" id="OX465083">
    <property type="protein sequence ID" value="CAI9293617.1"/>
    <property type="molecule type" value="Genomic_DNA"/>
</dbReference>
<keyword evidence="2" id="KW-1185">Reference proteome</keyword>
<proteinExistence type="predicted"/>
<organism evidence="1 2">
    <name type="scientific">Lactuca saligna</name>
    <name type="common">Willowleaf lettuce</name>
    <dbReference type="NCBI Taxonomy" id="75948"/>
    <lineage>
        <taxon>Eukaryota</taxon>
        <taxon>Viridiplantae</taxon>
        <taxon>Streptophyta</taxon>
        <taxon>Embryophyta</taxon>
        <taxon>Tracheophyta</taxon>
        <taxon>Spermatophyta</taxon>
        <taxon>Magnoliopsida</taxon>
        <taxon>eudicotyledons</taxon>
        <taxon>Gunneridae</taxon>
        <taxon>Pentapetalae</taxon>
        <taxon>asterids</taxon>
        <taxon>campanulids</taxon>
        <taxon>Asterales</taxon>
        <taxon>Asteraceae</taxon>
        <taxon>Cichorioideae</taxon>
        <taxon>Cichorieae</taxon>
        <taxon>Lactucinae</taxon>
        <taxon>Lactuca</taxon>
    </lineage>
</organism>
<protein>
    <submittedName>
        <fullName evidence="1">Uncharacterized protein</fullName>
    </submittedName>
</protein>
<dbReference type="AlphaFoldDB" id="A0AA35ZL22"/>
<accession>A0AA35ZL22</accession>
<evidence type="ECO:0000313" key="1">
    <source>
        <dbReference type="EMBL" id="CAI9293617.1"/>
    </source>
</evidence>